<evidence type="ECO:0000313" key="3">
    <source>
        <dbReference type="Proteomes" id="UP000077069"/>
    </source>
</evidence>
<feature type="compositionally biased region" description="Low complexity" evidence="1">
    <location>
        <begin position="166"/>
        <end position="186"/>
    </location>
</feature>
<dbReference type="EMBL" id="KV441548">
    <property type="protein sequence ID" value="OAG11644.1"/>
    <property type="molecule type" value="Genomic_DNA"/>
</dbReference>
<dbReference type="AlphaFoldDB" id="A0A177CVP8"/>
<name>A0A177CVP8_9PLEO</name>
<feature type="compositionally biased region" description="Low complexity" evidence="1">
    <location>
        <begin position="133"/>
        <end position="143"/>
    </location>
</feature>
<reference evidence="2 3" key="1">
    <citation type="submission" date="2016-05" db="EMBL/GenBank/DDBJ databases">
        <title>Comparative analysis of secretome profiles of manganese(II)-oxidizing ascomycete fungi.</title>
        <authorList>
            <consortium name="DOE Joint Genome Institute"/>
            <person name="Zeiner C.A."/>
            <person name="Purvine S.O."/>
            <person name="Zink E.M."/>
            <person name="Wu S."/>
            <person name="Pasa-Tolic L."/>
            <person name="Chaput D.L."/>
            <person name="Haridas S."/>
            <person name="Grigoriev I.V."/>
            <person name="Santelli C.M."/>
            <person name="Hansel C.M."/>
        </authorList>
    </citation>
    <scope>NUCLEOTIDE SEQUENCE [LARGE SCALE GENOMIC DNA]</scope>
    <source>
        <strain evidence="2 3">AP3s5-JAC2a</strain>
    </source>
</reference>
<keyword evidence="3" id="KW-1185">Reference proteome</keyword>
<evidence type="ECO:0000313" key="2">
    <source>
        <dbReference type="EMBL" id="OAG11644.1"/>
    </source>
</evidence>
<protein>
    <submittedName>
        <fullName evidence="2">Uncharacterized protein</fullName>
    </submittedName>
</protein>
<organism evidence="2 3">
    <name type="scientific">Paraphaeosphaeria sporulosa</name>
    <dbReference type="NCBI Taxonomy" id="1460663"/>
    <lineage>
        <taxon>Eukaryota</taxon>
        <taxon>Fungi</taxon>
        <taxon>Dikarya</taxon>
        <taxon>Ascomycota</taxon>
        <taxon>Pezizomycotina</taxon>
        <taxon>Dothideomycetes</taxon>
        <taxon>Pleosporomycetidae</taxon>
        <taxon>Pleosporales</taxon>
        <taxon>Massarineae</taxon>
        <taxon>Didymosphaeriaceae</taxon>
        <taxon>Paraphaeosphaeria</taxon>
    </lineage>
</organism>
<dbReference type="GeneID" id="28765852"/>
<dbReference type="Proteomes" id="UP000077069">
    <property type="component" value="Unassembled WGS sequence"/>
</dbReference>
<accession>A0A177CVP8</accession>
<dbReference type="InParanoid" id="A0A177CVP8"/>
<sequence>MATKERLSAEALKASKIMTNMMAEFKTFRGILLGIQKAERDHNTQGQRDLLHRLTDQIGSTDDDEANFKTMDEANAKIRELKANEKEISAMLKQSQIDREELEGRLSTHQAEVDRSMNERDFTGDVKKLTGVASAAGASWSSGRPANARTSTDDGGAVGPRSIRLSKQSSSDVVPSSSHSSPASPMDDSDDGDLN</sequence>
<dbReference type="RefSeq" id="XP_018042009.1">
    <property type="nucleotide sequence ID" value="XM_018182366.1"/>
</dbReference>
<feature type="compositionally biased region" description="Basic and acidic residues" evidence="1">
    <location>
        <begin position="99"/>
        <end position="128"/>
    </location>
</feature>
<proteinExistence type="predicted"/>
<dbReference type="OrthoDB" id="10503517at2759"/>
<feature type="region of interest" description="Disordered" evidence="1">
    <location>
        <begin position="99"/>
        <end position="195"/>
    </location>
</feature>
<evidence type="ECO:0000256" key="1">
    <source>
        <dbReference type="SAM" id="MobiDB-lite"/>
    </source>
</evidence>
<gene>
    <name evidence="2" type="ORF">CC84DRAFT_1211298</name>
</gene>